<accession>A0AAW0DXJ7</accession>
<keyword evidence="2 5" id="KW-0812">Transmembrane</keyword>
<evidence type="ECO:0000256" key="1">
    <source>
        <dbReference type="ARBA" id="ARBA00004141"/>
    </source>
</evidence>
<dbReference type="InterPro" id="IPR006603">
    <property type="entry name" value="PQ-loop_rpt"/>
</dbReference>
<feature type="transmembrane region" description="Helical" evidence="5">
    <location>
        <begin position="58"/>
        <end position="76"/>
    </location>
</feature>
<dbReference type="SMART" id="SM00679">
    <property type="entry name" value="CTNS"/>
    <property type="match status" value="1"/>
</dbReference>
<dbReference type="Proteomes" id="UP001383192">
    <property type="component" value="Unassembled WGS sequence"/>
</dbReference>
<dbReference type="SUPFAM" id="SSF103473">
    <property type="entry name" value="MFS general substrate transporter"/>
    <property type="match status" value="1"/>
</dbReference>
<evidence type="ECO:0000256" key="2">
    <source>
        <dbReference type="ARBA" id="ARBA00022692"/>
    </source>
</evidence>
<organism evidence="6 7">
    <name type="scientific">Paramarasmius palmivorus</name>
    <dbReference type="NCBI Taxonomy" id="297713"/>
    <lineage>
        <taxon>Eukaryota</taxon>
        <taxon>Fungi</taxon>
        <taxon>Dikarya</taxon>
        <taxon>Basidiomycota</taxon>
        <taxon>Agaricomycotina</taxon>
        <taxon>Agaricomycetes</taxon>
        <taxon>Agaricomycetidae</taxon>
        <taxon>Agaricales</taxon>
        <taxon>Marasmiineae</taxon>
        <taxon>Marasmiaceae</taxon>
        <taxon>Paramarasmius</taxon>
    </lineage>
</organism>
<evidence type="ECO:0000256" key="5">
    <source>
        <dbReference type="SAM" id="Phobius"/>
    </source>
</evidence>
<dbReference type="Gene3D" id="1.20.1280.290">
    <property type="match status" value="1"/>
</dbReference>
<dbReference type="GO" id="GO:0016020">
    <property type="term" value="C:membrane"/>
    <property type="evidence" value="ECO:0007669"/>
    <property type="project" value="UniProtKB-SubCell"/>
</dbReference>
<comment type="subcellular location">
    <subcellularLocation>
        <location evidence="1">Membrane</location>
        <topology evidence="1">Multi-pass membrane protein</topology>
    </subcellularLocation>
</comment>
<comment type="caution">
    <text evidence="6">The sequence shown here is derived from an EMBL/GenBank/DDBJ whole genome shotgun (WGS) entry which is preliminary data.</text>
</comment>
<dbReference type="EMBL" id="JAYKXP010000007">
    <property type="protein sequence ID" value="KAK7056317.1"/>
    <property type="molecule type" value="Genomic_DNA"/>
</dbReference>
<dbReference type="InterPro" id="IPR036259">
    <property type="entry name" value="MFS_trans_sf"/>
</dbReference>
<reference evidence="6 7" key="1">
    <citation type="submission" date="2024-01" db="EMBL/GenBank/DDBJ databases">
        <title>A draft genome for a cacao thread blight-causing isolate of Paramarasmius palmivorus.</title>
        <authorList>
            <person name="Baruah I.K."/>
            <person name="Bukari Y."/>
            <person name="Amoako-Attah I."/>
            <person name="Meinhardt L.W."/>
            <person name="Bailey B.A."/>
            <person name="Cohen S.P."/>
        </authorList>
    </citation>
    <scope>NUCLEOTIDE SEQUENCE [LARGE SCALE GENOMIC DNA]</scope>
    <source>
        <strain evidence="6 7">GH-12</strain>
    </source>
</reference>
<gene>
    <name evidence="6" type="ORF">VNI00_002870</name>
</gene>
<keyword evidence="7" id="KW-1185">Reference proteome</keyword>
<evidence type="ECO:0000256" key="4">
    <source>
        <dbReference type="ARBA" id="ARBA00023136"/>
    </source>
</evidence>
<dbReference type="AlphaFoldDB" id="A0AAW0DXJ7"/>
<evidence type="ECO:0000313" key="7">
    <source>
        <dbReference type="Proteomes" id="UP001383192"/>
    </source>
</evidence>
<evidence type="ECO:0000256" key="3">
    <source>
        <dbReference type="ARBA" id="ARBA00022989"/>
    </source>
</evidence>
<name>A0AAW0DXJ7_9AGAR</name>
<sequence>MVLSAGFEVGMIYAVRLPYEQGLESGRRAVQFFGIFFSVLVAVGLLPEYYEIYKHKEVIGISITFMLIDALGGLFSDLSLAFAEHFDVTAAAGYTLVTVMDLAVVVAAVVLNPRAAKRRREEREEEMDANQPDIEQH</sequence>
<evidence type="ECO:0000313" key="6">
    <source>
        <dbReference type="EMBL" id="KAK7056317.1"/>
    </source>
</evidence>
<keyword evidence="4 5" id="KW-0472">Membrane</keyword>
<dbReference type="Pfam" id="PF04193">
    <property type="entry name" value="PQ-loop"/>
    <property type="match status" value="1"/>
</dbReference>
<protein>
    <submittedName>
        <fullName evidence="6">Uncharacterized protein</fullName>
    </submittedName>
</protein>
<feature type="transmembrane region" description="Helical" evidence="5">
    <location>
        <begin position="88"/>
        <end position="111"/>
    </location>
</feature>
<feature type="transmembrane region" description="Helical" evidence="5">
    <location>
        <begin position="29"/>
        <end position="46"/>
    </location>
</feature>
<keyword evidence="3 5" id="KW-1133">Transmembrane helix</keyword>
<proteinExistence type="predicted"/>